<organism evidence="2 3">
    <name type="scientific">Sporomusa silvacetica DSM 10669</name>
    <dbReference type="NCBI Taxonomy" id="1123289"/>
    <lineage>
        <taxon>Bacteria</taxon>
        <taxon>Bacillati</taxon>
        <taxon>Bacillota</taxon>
        <taxon>Negativicutes</taxon>
        <taxon>Selenomonadales</taxon>
        <taxon>Sporomusaceae</taxon>
        <taxon>Sporomusa</taxon>
    </lineage>
</organism>
<keyword evidence="3" id="KW-1185">Reference proteome</keyword>
<accession>A0ABZ3II14</accession>
<dbReference type="RefSeq" id="WP_094603387.1">
    <property type="nucleotide sequence ID" value="NZ_CP155573.1"/>
</dbReference>
<evidence type="ECO:0000313" key="3">
    <source>
        <dbReference type="Proteomes" id="UP000216752"/>
    </source>
</evidence>
<dbReference type="Proteomes" id="UP000216752">
    <property type="component" value="Chromosome"/>
</dbReference>
<dbReference type="CDD" id="cd03139">
    <property type="entry name" value="GATase1_PfpI_2"/>
    <property type="match status" value="1"/>
</dbReference>
<dbReference type="PANTHER" id="PTHR43130:SF14">
    <property type="entry name" value="DJ-1_PFPI DOMAIN-CONTAINING PROTEIN"/>
    <property type="match status" value="1"/>
</dbReference>
<evidence type="ECO:0000313" key="2">
    <source>
        <dbReference type="EMBL" id="XFO65314.1"/>
    </source>
</evidence>
<feature type="domain" description="DJ-1/PfpI" evidence="1">
    <location>
        <begin position="4"/>
        <end position="172"/>
    </location>
</feature>
<protein>
    <submittedName>
        <fullName evidence="2">Isonitrile hydratase</fullName>
        <ecNumber evidence="2">4.2.1.103</ecNumber>
    </submittedName>
</protein>
<dbReference type="EMBL" id="CP155573">
    <property type="protein sequence ID" value="XFO65314.1"/>
    <property type="molecule type" value="Genomic_DNA"/>
</dbReference>
<keyword evidence="2" id="KW-0456">Lyase</keyword>
<gene>
    <name evidence="2" type="primary">inhA_2</name>
    <name evidence="2" type="ORF">SPSIL_014230</name>
</gene>
<dbReference type="EC" id="4.2.1.103" evidence="2"/>
<proteinExistence type="predicted"/>
<evidence type="ECO:0000259" key="1">
    <source>
        <dbReference type="Pfam" id="PF01965"/>
    </source>
</evidence>
<reference evidence="2" key="1">
    <citation type="submission" date="2024-05" db="EMBL/GenBank/DDBJ databases">
        <title>Isolation and characterization of Sporomusa carbonis sp. nov., a carboxydotrophic hydrogenogen in the genus of Sporomusa isolated from a charcoal burning pile.</title>
        <authorList>
            <person name="Boeer T."/>
            <person name="Rosenbaum F."/>
            <person name="Eysell L."/>
            <person name="Mueller V."/>
            <person name="Daniel R."/>
            <person name="Poehlein A."/>
        </authorList>
    </citation>
    <scope>NUCLEOTIDE SEQUENCE [LARGE SCALE GENOMIC DNA]</scope>
    <source>
        <strain evidence="2">DSM 10669</strain>
    </source>
</reference>
<dbReference type="Gene3D" id="3.40.50.880">
    <property type="match status" value="1"/>
</dbReference>
<dbReference type="PANTHER" id="PTHR43130">
    <property type="entry name" value="ARAC-FAMILY TRANSCRIPTIONAL REGULATOR"/>
    <property type="match status" value="1"/>
</dbReference>
<dbReference type="GO" id="GO:0050549">
    <property type="term" value="F:cyclohexyl-isocyanide hydratase activity"/>
    <property type="evidence" value="ECO:0007669"/>
    <property type="project" value="UniProtKB-EC"/>
</dbReference>
<dbReference type="InterPro" id="IPR052158">
    <property type="entry name" value="INH-QAR"/>
</dbReference>
<dbReference type="Pfam" id="PF01965">
    <property type="entry name" value="DJ-1_PfpI"/>
    <property type="match status" value="1"/>
</dbReference>
<sequence>MLNVGIFLFNGIELLDFAGPYEVFSVATELHNYQLFNVFTITEDGADIRSVNGLRVIPDYDFKNHPHIDVLIVPGGNGTKTEMNKDVVLQWLEKQNNNSQITMSICSGTRLLGKIGLLDNLKIITHHEVIADMQEITPTAIIEERVRFVDNGKILTSAGISAGIELSLYVVAKLYGKEVADKTAIYMEYGNWEELQK</sequence>
<name>A0ABZ3II14_9FIRM</name>
<dbReference type="InterPro" id="IPR002818">
    <property type="entry name" value="DJ-1/PfpI"/>
</dbReference>
<dbReference type="SUPFAM" id="SSF52317">
    <property type="entry name" value="Class I glutamine amidotransferase-like"/>
    <property type="match status" value="1"/>
</dbReference>
<dbReference type="InterPro" id="IPR029062">
    <property type="entry name" value="Class_I_gatase-like"/>
</dbReference>